<dbReference type="AlphaFoldDB" id="A0A540LF54"/>
<keyword evidence="3" id="KW-1185">Reference proteome</keyword>
<dbReference type="SMR" id="A0A540LF54"/>
<accession>A0A540LF54</accession>
<organism evidence="2 3">
    <name type="scientific">Malus baccata</name>
    <name type="common">Siberian crab apple</name>
    <name type="synonym">Pyrus baccata</name>
    <dbReference type="NCBI Taxonomy" id="106549"/>
    <lineage>
        <taxon>Eukaryota</taxon>
        <taxon>Viridiplantae</taxon>
        <taxon>Streptophyta</taxon>
        <taxon>Embryophyta</taxon>
        <taxon>Tracheophyta</taxon>
        <taxon>Spermatophyta</taxon>
        <taxon>Magnoliopsida</taxon>
        <taxon>eudicotyledons</taxon>
        <taxon>Gunneridae</taxon>
        <taxon>Pentapetalae</taxon>
        <taxon>rosids</taxon>
        <taxon>fabids</taxon>
        <taxon>Rosales</taxon>
        <taxon>Rosaceae</taxon>
        <taxon>Amygdaloideae</taxon>
        <taxon>Maleae</taxon>
        <taxon>Malus</taxon>
    </lineage>
</organism>
<proteinExistence type="predicted"/>
<dbReference type="EMBL" id="VIEB01000611">
    <property type="protein sequence ID" value="TQD85084.1"/>
    <property type="molecule type" value="Genomic_DNA"/>
</dbReference>
<name>A0A540LF54_MALBA</name>
<reference evidence="2 3" key="1">
    <citation type="journal article" date="2019" name="G3 (Bethesda)">
        <title>Sequencing of a Wild Apple (Malus baccata) Genome Unravels the Differences Between Cultivated and Wild Apple Species Regarding Disease Resistance and Cold Tolerance.</title>
        <authorList>
            <person name="Chen X."/>
        </authorList>
    </citation>
    <scope>NUCLEOTIDE SEQUENCE [LARGE SCALE GENOMIC DNA]</scope>
    <source>
        <strain evidence="3">cv. Shandingzi</strain>
        <tissue evidence="2">Leaves</tissue>
    </source>
</reference>
<feature type="region of interest" description="Disordered" evidence="1">
    <location>
        <begin position="1"/>
        <end position="35"/>
    </location>
</feature>
<evidence type="ECO:0000313" key="3">
    <source>
        <dbReference type="Proteomes" id="UP000315295"/>
    </source>
</evidence>
<gene>
    <name evidence="2" type="ORF">C1H46_029368</name>
</gene>
<evidence type="ECO:0000256" key="1">
    <source>
        <dbReference type="SAM" id="MobiDB-lite"/>
    </source>
</evidence>
<dbReference type="Proteomes" id="UP000315295">
    <property type="component" value="Unassembled WGS sequence"/>
</dbReference>
<evidence type="ECO:0000313" key="2">
    <source>
        <dbReference type="EMBL" id="TQD85084.1"/>
    </source>
</evidence>
<protein>
    <submittedName>
        <fullName evidence="2">Uncharacterized protein</fullName>
    </submittedName>
</protein>
<sequence length="56" mass="6073">MTSSQVCADKGGSPTTASLPASSESKKSKSKSSAYWSRKHVSNYYMEILLNLIKGM</sequence>
<comment type="caution">
    <text evidence="2">The sequence shown here is derived from an EMBL/GenBank/DDBJ whole genome shotgun (WGS) entry which is preliminary data.</text>
</comment>